<dbReference type="Proteomes" id="UP001140094">
    <property type="component" value="Unassembled WGS sequence"/>
</dbReference>
<sequence>MALTPAAAPQIKGKRKRASPHQLKVLNDIYLKTAFPSTETRNRLARELGMTPRTVQIWFQNKRQASRQRDGHHSRNTKSMAASMANVNSFGRQYTKSLSPSSSHSPSPVAVSSMPLAKSARSDSLSRSSSSPQARQLMALVDAAATAPAQAQPATSPSTAVARAALPPWGERGSKPRFGTSAGSSGGEPNPEYAHTRNDQWFTEDTPARLEYLYSHNSQVVVVPPRACTERLPMSRGAPAAAKDAGVGTLAMRPPSSSFSSPHRPAMLNRPDMQQRMPPPPPPPPQWTGASAHSGERPAGRGYLPSAVSPPQSGAQIPRKV</sequence>
<dbReference type="GO" id="GO:0005634">
    <property type="term" value="C:nucleus"/>
    <property type="evidence" value="ECO:0007669"/>
    <property type="project" value="UniProtKB-SubCell"/>
</dbReference>
<dbReference type="InterPro" id="IPR009057">
    <property type="entry name" value="Homeodomain-like_sf"/>
</dbReference>
<feature type="DNA-binding region" description="Homeobox" evidence="4">
    <location>
        <begin position="11"/>
        <end position="70"/>
    </location>
</feature>
<dbReference type="InterPro" id="IPR017970">
    <property type="entry name" value="Homeobox_CS"/>
</dbReference>
<feature type="region of interest" description="Disordered" evidence="6">
    <location>
        <begin position="239"/>
        <end position="321"/>
    </location>
</feature>
<evidence type="ECO:0000256" key="1">
    <source>
        <dbReference type="ARBA" id="ARBA00023125"/>
    </source>
</evidence>
<dbReference type="AlphaFoldDB" id="A0A9W8HNE2"/>
<dbReference type="GO" id="GO:0000981">
    <property type="term" value="F:DNA-binding transcription factor activity, RNA polymerase II-specific"/>
    <property type="evidence" value="ECO:0007669"/>
    <property type="project" value="InterPro"/>
</dbReference>
<dbReference type="InterPro" id="IPR051000">
    <property type="entry name" value="Homeobox_DNA-bind_prot"/>
</dbReference>
<protein>
    <recommendedName>
        <fullName evidence="7">Homeobox domain-containing protein</fullName>
    </recommendedName>
</protein>
<keyword evidence="1 4" id="KW-0238">DNA-binding</keyword>
<evidence type="ECO:0000256" key="3">
    <source>
        <dbReference type="ARBA" id="ARBA00023242"/>
    </source>
</evidence>
<dbReference type="GO" id="GO:0030154">
    <property type="term" value="P:cell differentiation"/>
    <property type="evidence" value="ECO:0007669"/>
    <property type="project" value="TreeGrafter"/>
</dbReference>
<dbReference type="SMART" id="SM00389">
    <property type="entry name" value="HOX"/>
    <property type="match status" value="1"/>
</dbReference>
<name>A0A9W8HNE2_9FUNG</name>
<dbReference type="PROSITE" id="PS50071">
    <property type="entry name" value="HOMEOBOX_2"/>
    <property type="match status" value="1"/>
</dbReference>
<evidence type="ECO:0000313" key="8">
    <source>
        <dbReference type="EMBL" id="KAJ2790662.1"/>
    </source>
</evidence>
<keyword evidence="2 4" id="KW-0371">Homeobox</keyword>
<feature type="compositionally biased region" description="Pro residues" evidence="6">
    <location>
        <begin position="277"/>
        <end position="286"/>
    </location>
</feature>
<comment type="caution">
    <text evidence="8">The sequence shown here is derived from an EMBL/GenBank/DDBJ whole genome shotgun (WGS) entry which is preliminary data.</text>
</comment>
<dbReference type="PANTHER" id="PTHR24324">
    <property type="entry name" value="HOMEOBOX PROTEIN HHEX"/>
    <property type="match status" value="1"/>
</dbReference>
<reference evidence="8" key="1">
    <citation type="submission" date="2022-07" db="EMBL/GenBank/DDBJ databases">
        <title>Phylogenomic reconstructions and comparative analyses of Kickxellomycotina fungi.</title>
        <authorList>
            <person name="Reynolds N.K."/>
            <person name="Stajich J.E."/>
            <person name="Barry K."/>
            <person name="Grigoriev I.V."/>
            <person name="Crous P."/>
            <person name="Smith M.E."/>
        </authorList>
    </citation>
    <scope>NUCLEOTIDE SEQUENCE</scope>
    <source>
        <strain evidence="8">NRRL 1565</strain>
    </source>
</reference>
<proteinExistence type="predicted"/>
<dbReference type="InterPro" id="IPR001356">
    <property type="entry name" value="HD"/>
</dbReference>
<comment type="subcellular location">
    <subcellularLocation>
        <location evidence="4 5">Nucleus</location>
    </subcellularLocation>
</comment>
<feature type="non-terminal residue" evidence="8">
    <location>
        <position position="321"/>
    </location>
</feature>
<dbReference type="OrthoDB" id="6159439at2759"/>
<feature type="compositionally biased region" description="Low complexity" evidence="6">
    <location>
        <begin position="148"/>
        <end position="160"/>
    </location>
</feature>
<accession>A0A9W8HNE2</accession>
<evidence type="ECO:0000256" key="4">
    <source>
        <dbReference type="PROSITE-ProRule" id="PRU00108"/>
    </source>
</evidence>
<feature type="domain" description="Homeobox" evidence="7">
    <location>
        <begin position="9"/>
        <end position="69"/>
    </location>
</feature>
<evidence type="ECO:0000256" key="5">
    <source>
        <dbReference type="RuleBase" id="RU000682"/>
    </source>
</evidence>
<evidence type="ECO:0000256" key="6">
    <source>
        <dbReference type="SAM" id="MobiDB-lite"/>
    </source>
</evidence>
<evidence type="ECO:0000259" key="7">
    <source>
        <dbReference type="PROSITE" id="PS50071"/>
    </source>
</evidence>
<dbReference type="CDD" id="cd00086">
    <property type="entry name" value="homeodomain"/>
    <property type="match status" value="1"/>
</dbReference>
<dbReference type="PANTHER" id="PTHR24324:SF9">
    <property type="entry name" value="HOMEOBOX DOMAIN-CONTAINING PROTEIN"/>
    <property type="match status" value="1"/>
</dbReference>
<dbReference type="Gene3D" id="1.10.10.60">
    <property type="entry name" value="Homeodomain-like"/>
    <property type="match status" value="1"/>
</dbReference>
<feature type="region of interest" description="Disordered" evidence="6">
    <location>
        <begin position="148"/>
        <end position="199"/>
    </location>
</feature>
<feature type="compositionally biased region" description="Low complexity" evidence="6">
    <location>
        <begin position="97"/>
        <end position="134"/>
    </location>
</feature>
<feature type="region of interest" description="Disordered" evidence="6">
    <location>
        <begin position="93"/>
        <end position="134"/>
    </location>
</feature>
<dbReference type="GO" id="GO:0000978">
    <property type="term" value="F:RNA polymerase II cis-regulatory region sequence-specific DNA binding"/>
    <property type="evidence" value="ECO:0007669"/>
    <property type="project" value="TreeGrafter"/>
</dbReference>
<dbReference type="PROSITE" id="PS00027">
    <property type="entry name" value="HOMEOBOX_1"/>
    <property type="match status" value="1"/>
</dbReference>
<evidence type="ECO:0000256" key="2">
    <source>
        <dbReference type="ARBA" id="ARBA00023155"/>
    </source>
</evidence>
<evidence type="ECO:0000313" key="9">
    <source>
        <dbReference type="Proteomes" id="UP001140094"/>
    </source>
</evidence>
<gene>
    <name evidence="8" type="ORF">H4R20_006979</name>
</gene>
<dbReference type="EMBL" id="JANBUO010003486">
    <property type="protein sequence ID" value="KAJ2790662.1"/>
    <property type="molecule type" value="Genomic_DNA"/>
</dbReference>
<dbReference type="Pfam" id="PF00046">
    <property type="entry name" value="Homeodomain"/>
    <property type="match status" value="1"/>
</dbReference>
<keyword evidence="9" id="KW-1185">Reference proteome</keyword>
<dbReference type="SUPFAM" id="SSF46689">
    <property type="entry name" value="Homeodomain-like"/>
    <property type="match status" value="1"/>
</dbReference>
<organism evidence="8 9">
    <name type="scientific">Coemansia guatemalensis</name>
    <dbReference type="NCBI Taxonomy" id="2761395"/>
    <lineage>
        <taxon>Eukaryota</taxon>
        <taxon>Fungi</taxon>
        <taxon>Fungi incertae sedis</taxon>
        <taxon>Zoopagomycota</taxon>
        <taxon>Kickxellomycotina</taxon>
        <taxon>Kickxellomycetes</taxon>
        <taxon>Kickxellales</taxon>
        <taxon>Kickxellaceae</taxon>
        <taxon>Coemansia</taxon>
    </lineage>
</organism>
<keyword evidence="3 4" id="KW-0539">Nucleus</keyword>